<comment type="caution">
    <text evidence="2">The sequence shown here is derived from an EMBL/GenBank/DDBJ whole genome shotgun (WGS) entry which is preliminary data.</text>
</comment>
<feature type="region of interest" description="Disordered" evidence="1">
    <location>
        <begin position="304"/>
        <end position="332"/>
    </location>
</feature>
<dbReference type="GO" id="GO:0042393">
    <property type="term" value="F:histone binding"/>
    <property type="evidence" value="ECO:0007669"/>
    <property type="project" value="InterPro"/>
</dbReference>
<dbReference type="EMBL" id="JANBUO010000954">
    <property type="protein sequence ID" value="KAJ2800602.1"/>
    <property type="molecule type" value="Genomic_DNA"/>
</dbReference>
<organism evidence="2 3">
    <name type="scientific">Coemansia guatemalensis</name>
    <dbReference type="NCBI Taxonomy" id="2761395"/>
    <lineage>
        <taxon>Eukaryota</taxon>
        <taxon>Fungi</taxon>
        <taxon>Fungi incertae sedis</taxon>
        <taxon>Zoopagomycota</taxon>
        <taxon>Kickxellomycotina</taxon>
        <taxon>Kickxellomycetes</taxon>
        <taxon>Kickxellales</taxon>
        <taxon>Kickxellaceae</taxon>
        <taxon>Coemansia</taxon>
    </lineage>
</organism>
<evidence type="ECO:0000256" key="1">
    <source>
        <dbReference type="SAM" id="MobiDB-lite"/>
    </source>
</evidence>
<feature type="compositionally biased region" description="Acidic residues" evidence="1">
    <location>
        <begin position="178"/>
        <end position="192"/>
    </location>
</feature>
<dbReference type="Proteomes" id="UP001140094">
    <property type="component" value="Unassembled WGS sequence"/>
</dbReference>
<gene>
    <name evidence="2" type="ORF">H4R20_003999</name>
</gene>
<name>A0A9W8LS49_9FUNG</name>
<reference evidence="2" key="1">
    <citation type="submission" date="2022-07" db="EMBL/GenBank/DDBJ databases">
        <title>Phylogenomic reconstructions and comparative analyses of Kickxellomycotina fungi.</title>
        <authorList>
            <person name="Reynolds N.K."/>
            <person name="Stajich J.E."/>
            <person name="Barry K."/>
            <person name="Grigoriev I.V."/>
            <person name="Crous P."/>
            <person name="Smith M.E."/>
        </authorList>
    </citation>
    <scope>NUCLEOTIDE SEQUENCE</scope>
    <source>
        <strain evidence="2">NRRL 1565</strain>
    </source>
</reference>
<feature type="compositionally biased region" description="Polar residues" evidence="1">
    <location>
        <begin position="561"/>
        <end position="571"/>
    </location>
</feature>
<feature type="region of interest" description="Disordered" evidence="1">
    <location>
        <begin position="116"/>
        <end position="201"/>
    </location>
</feature>
<evidence type="ECO:0000313" key="2">
    <source>
        <dbReference type="EMBL" id="KAJ2800602.1"/>
    </source>
</evidence>
<dbReference type="Pfam" id="PF10384">
    <property type="entry name" value="Scm3"/>
    <property type="match status" value="1"/>
</dbReference>
<keyword evidence="3" id="KW-1185">Reference proteome</keyword>
<sequence>MSEVDEEFDRAREKSQGRFRSAFEAIFAKYGHIDEEDDIIDLSTGKLIVDNGRMRNADIVELGDLLRYSERSSSPLGHVHVGISPHSRYTAHSGRDGSLSPELVSNVQLTQRAYKHGASGTSVTDTVMTGLGGGAHSSSHSASSDDEPFDIDFISHTNRQRPSRLMLQKQKRENEASSAEDEDTPYDYDSSDSMDPGQDTLDAYFTSSIEQYLDKLRQQLSGPPPIEHDHSISSDSDPEERGVFLQTLNGKRPSGAMRPFHLPSSPRTASSQNSDDHYSFRRQRRYTETNSRFQRIYSYRDADEHDYVSESASQTSGLDKENPQPATASAEHTAYEVQYSTENLESKISQSAKPLQRGLHIHSSSAYELDEEVISEEEPMETPGTYQINTVYDSRTGTLLAPTLSRGRMQEDLQRPIPVSHWLYKSAYDDSPQNQQQNNGEYFTYDSTRPITHNESVLYTQRASPSPANKAGVYFATSGVSPQIRAPVIRKPQPVAPHVFFECDSAHSESYDAINDHYNNSSYSRTRNEIYDDDKDKILSIYDNIDNKGADDDASIHSGESLHSLSPTPEQQYLDDSAGAGNIYNTANSYSVYDMQITEGSGYFEHVS</sequence>
<feature type="region of interest" description="Disordered" evidence="1">
    <location>
        <begin position="219"/>
        <end position="285"/>
    </location>
</feature>
<dbReference type="InterPro" id="IPR009072">
    <property type="entry name" value="Histone-fold"/>
</dbReference>
<proteinExistence type="predicted"/>
<feature type="region of interest" description="Disordered" evidence="1">
    <location>
        <begin position="551"/>
        <end position="572"/>
    </location>
</feature>
<evidence type="ECO:0000313" key="3">
    <source>
        <dbReference type="Proteomes" id="UP001140094"/>
    </source>
</evidence>
<protein>
    <submittedName>
        <fullName evidence="2">Uncharacterized protein</fullName>
    </submittedName>
</protein>
<accession>A0A9W8LS49</accession>
<dbReference type="Gene3D" id="1.10.20.10">
    <property type="entry name" value="Histone, subunit A"/>
    <property type="match status" value="1"/>
</dbReference>
<dbReference type="AlphaFoldDB" id="A0A9W8LS49"/>
<dbReference type="GO" id="GO:0046982">
    <property type="term" value="F:protein heterodimerization activity"/>
    <property type="evidence" value="ECO:0007669"/>
    <property type="project" value="InterPro"/>
</dbReference>
<dbReference type="InterPro" id="IPR018465">
    <property type="entry name" value="Scm3/HJURP"/>
</dbReference>
<dbReference type="OrthoDB" id="2420608at2759"/>
<dbReference type="GO" id="GO:0005634">
    <property type="term" value="C:nucleus"/>
    <property type="evidence" value="ECO:0007669"/>
    <property type="project" value="InterPro"/>
</dbReference>